<reference evidence="2 3" key="1">
    <citation type="submission" date="2016-07" db="EMBL/GenBank/DDBJ databases">
        <title>Draft genome of the white-rot fungus Obba rivulosa 3A-2.</title>
        <authorList>
            <consortium name="DOE Joint Genome Institute"/>
            <person name="Miettinen O."/>
            <person name="Riley R."/>
            <person name="Acob R."/>
            <person name="Barry K."/>
            <person name="Cullen D."/>
            <person name="De Vries R."/>
            <person name="Hainaut M."/>
            <person name="Hatakka A."/>
            <person name="Henrissat B."/>
            <person name="Hilden K."/>
            <person name="Kuo R."/>
            <person name="Labutti K."/>
            <person name="Lipzen A."/>
            <person name="Makela M.R."/>
            <person name="Sandor L."/>
            <person name="Spatafora J.W."/>
            <person name="Grigoriev I.V."/>
            <person name="Hibbett D.S."/>
        </authorList>
    </citation>
    <scope>NUCLEOTIDE SEQUENCE [LARGE SCALE GENOMIC DNA]</scope>
    <source>
        <strain evidence="2 3">3A-2</strain>
    </source>
</reference>
<gene>
    <name evidence="2" type="ORF">OBBRIDRAFT_889550</name>
</gene>
<accession>A0A8E2ANA1</accession>
<feature type="compositionally biased region" description="Basic and acidic residues" evidence="1">
    <location>
        <begin position="51"/>
        <end position="66"/>
    </location>
</feature>
<feature type="compositionally biased region" description="Polar residues" evidence="1">
    <location>
        <begin position="67"/>
        <end position="79"/>
    </location>
</feature>
<dbReference type="GO" id="GO:0008270">
    <property type="term" value="F:zinc ion binding"/>
    <property type="evidence" value="ECO:0007669"/>
    <property type="project" value="InterPro"/>
</dbReference>
<protein>
    <recommendedName>
        <fullName evidence="4">Zn(2)-C6 fungal-type domain-containing protein</fullName>
    </recommendedName>
</protein>
<dbReference type="AlphaFoldDB" id="A0A8E2ANA1"/>
<feature type="region of interest" description="Disordered" evidence="1">
    <location>
        <begin position="1"/>
        <end position="22"/>
    </location>
</feature>
<evidence type="ECO:0000313" key="2">
    <source>
        <dbReference type="EMBL" id="OCH87828.1"/>
    </source>
</evidence>
<evidence type="ECO:0008006" key="4">
    <source>
        <dbReference type="Google" id="ProtNLM"/>
    </source>
</evidence>
<organism evidence="2 3">
    <name type="scientific">Obba rivulosa</name>
    <dbReference type="NCBI Taxonomy" id="1052685"/>
    <lineage>
        <taxon>Eukaryota</taxon>
        <taxon>Fungi</taxon>
        <taxon>Dikarya</taxon>
        <taxon>Basidiomycota</taxon>
        <taxon>Agaricomycotina</taxon>
        <taxon>Agaricomycetes</taxon>
        <taxon>Polyporales</taxon>
        <taxon>Gelatoporiaceae</taxon>
        <taxon>Obba</taxon>
    </lineage>
</organism>
<evidence type="ECO:0000256" key="1">
    <source>
        <dbReference type="SAM" id="MobiDB-lite"/>
    </source>
</evidence>
<dbReference type="InterPro" id="IPR036864">
    <property type="entry name" value="Zn2-C6_fun-type_DNA-bd_sf"/>
</dbReference>
<proteinExistence type="predicted"/>
<dbReference type="Proteomes" id="UP000250043">
    <property type="component" value="Unassembled WGS sequence"/>
</dbReference>
<sequence>MDGYMERTQQYSHAQGSDAAGIPAHSAAFDQTLSPVTSLIDIQQDIPHANNVREDDHPDAPEHNPSSKETSSLDGTTSTSERKQSGTACLYCNSQGKKCDGLFGQRCKRCTEDRTCLYVRPVNRPEDDGDLVGLEKTVIWRKGWSLDALPAYPEISPNYIARKLRMHAIAGHHAAVYRTAPGCFIVY</sequence>
<evidence type="ECO:0000313" key="3">
    <source>
        <dbReference type="Proteomes" id="UP000250043"/>
    </source>
</evidence>
<feature type="region of interest" description="Disordered" evidence="1">
    <location>
        <begin position="50"/>
        <end position="81"/>
    </location>
</feature>
<name>A0A8E2ANA1_9APHY</name>
<dbReference type="GO" id="GO:0000981">
    <property type="term" value="F:DNA-binding transcription factor activity, RNA polymerase II-specific"/>
    <property type="evidence" value="ECO:0007669"/>
    <property type="project" value="InterPro"/>
</dbReference>
<keyword evidence="3" id="KW-1185">Reference proteome</keyword>
<dbReference type="SUPFAM" id="SSF57701">
    <property type="entry name" value="Zn2/Cys6 DNA-binding domain"/>
    <property type="match status" value="1"/>
</dbReference>
<dbReference type="EMBL" id="KV722472">
    <property type="protein sequence ID" value="OCH87828.1"/>
    <property type="molecule type" value="Genomic_DNA"/>
</dbReference>